<evidence type="ECO:0000313" key="3">
    <source>
        <dbReference type="Proteomes" id="UP000824540"/>
    </source>
</evidence>
<feature type="region of interest" description="Disordered" evidence="1">
    <location>
        <begin position="33"/>
        <end position="58"/>
    </location>
</feature>
<comment type="caution">
    <text evidence="2">The sequence shown here is derived from an EMBL/GenBank/DDBJ whole genome shotgun (WGS) entry which is preliminary data.</text>
</comment>
<reference evidence="2" key="1">
    <citation type="thesis" date="2021" institute="BYU ScholarsArchive" country="Provo, UT, USA">
        <title>Applications of and Algorithms for Genome Assembly and Genomic Analyses with an Emphasis on Marine Teleosts.</title>
        <authorList>
            <person name="Pickett B.D."/>
        </authorList>
    </citation>
    <scope>NUCLEOTIDE SEQUENCE</scope>
    <source>
        <strain evidence="2">HI-2016</strain>
    </source>
</reference>
<proteinExistence type="predicted"/>
<dbReference type="EMBL" id="JAFBMS010000089">
    <property type="protein sequence ID" value="KAG9337374.1"/>
    <property type="molecule type" value="Genomic_DNA"/>
</dbReference>
<dbReference type="Proteomes" id="UP000824540">
    <property type="component" value="Unassembled WGS sequence"/>
</dbReference>
<dbReference type="OrthoDB" id="431720at2759"/>
<evidence type="ECO:0000313" key="2">
    <source>
        <dbReference type="EMBL" id="KAG9337374.1"/>
    </source>
</evidence>
<accession>A0A8T2NBM6</accession>
<organism evidence="2 3">
    <name type="scientific">Albula glossodonta</name>
    <name type="common">roundjaw bonefish</name>
    <dbReference type="NCBI Taxonomy" id="121402"/>
    <lineage>
        <taxon>Eukaryota</taxon>
        <taxon>Metazoa</taxon>
        <taxon>Chordata</taxon>
        <taxon>Craniata</taxon>
        <taxon>Vertebrata</taxon>
        <taxon>Euteleostomi</taxon>
        <taxon>Actinopterygii</taxon>
        <taxon>Neopterygii</taxon>
        <taxon>Teleostei</taxon>
        <taxon>Albuliformes</taxon>
        <taxon>Albulidae</taxon>
        <taxon>Albula</taxon>
    </lineage>
</organism>
<protein>
    <submittedName>
        <fullName evidence="2">Uncharacterized protein</fullName>
    </submittedName>
</protein>
<name>A0A8T2NBM6_9TELE</name>
<sequence length="259" mass="28350">MVCGSSAAPILVGENMLGCKRLRMARFGDEVPARYGGGPGQGGPGRGGSRQGGPPGAQRMYKQSMAQRARTMALYNPIPVRQNCLTVNRSLFLFSEDNVGGSCMYLFVSLAFRDREGMAQTLVGQASALTGETVETHPDLLSASSHLPPSSKLYIGVWTFRRKHISEALAWRDYRETWAEERREPEPSPTECEVFKGGFSEHQRGPYSKSCTACSKACFSPVPFPGAAARQPAVVLLSPQRGKALWRSRAFWGRARTCL</sequence>
<evidence type="ECO:0000256" key="1">
    <source>
        <dbReference type="SAM" id="MobiDB-lite"/>
    </source>
</evidence>
<dbReference type="AlphaFoldDB" id="A0A8T2NBM6"/>
<gene>
    <name evidence="2" type="ORF">JZ751_028794</name>
</gene>
<feature type="compositionally biased region" description="Gly residues" evidence="1">
    <location>
        <begin position="35"/>
        <end position="55"/>
    </location>
</feature>
<keyword evidence="3" id="KW-1185">Reference proteome</keyword>